<sequence length="144" mass="17235">MEKFSPFASQSFNEISSKSNHPYRFLFSEVNIQGRTEKRGRIVKCQKQHPALKVLKNLYKDLERAEKNKFSRNLLKCLECMGYTVLEVCAKKTFECPDNDIKFYMYTQFPKPHVEAFDPTLWRRHRRLGYVFQLTPLYNKTRLN</sequence>
<proteinExistence type="predicted"/>
<comment type="caution">
    <text evidence="1">The sequence shown here is derived from an EMBL/GenBank/DDBJ whole genome shotgun (WGS) entry which is preliminary data.</text>
</comment>
<protein>
    <submittedName>
        <fullName evidence="1">Uncharacterized protein</fullName>
    </submittedName>
</protein>
<dbReference type="Proteomes" id="UP001162164">
    <property type="component" value="Unassembled WGS sequence"/>
</dbReference>
<accession>A0ABQ9JBJ5</accession>
<organism evidence="1 2">
    <name type="scientific">Molorchus minor</name>
    <dbReference type="NCBI Taxonomy" id="1323400"/>
    <lineage>
        <taxon>Eukaryota</taxon>
        <taxon>Metazoa</taxon>
        <taxon>Ecdysozoa</taxon>
        <taxon>Arthropoda</taxon>
        <taxon>Hexapoda</taxon>
        <taxon>Insecta</taxon>
        <taxon>Pterygota</taxon>
        <taxon>Neoptera</taxon>
        <taxon>Endopterygota</taxon>
        <taxon>Coleoptera</taxon>
        <taxon>Polyphaga</taxon>
        <taxon>Cucujiformia</taxon>
        <taxon>Chrysomeloidea</taxon>
        <taxon>Cerambycidae</taxon>
        <taxon>Lamiinae</taxon>
        <taxon>Monochamini</taxon>
        <taxon>Molorchus</taxon>
    </lineage>
</organism>
<evidence type="ECO:0000313" key="1">
    <source>
        <dbReference type="EMBL" id="KAJ8975386.1"/>
    </source>
</evidence>
<reference evidence="1" key="1">
    <citation type="journal article" date="2023" name="Insect Mol. Biol.">
        <title>Genome sequencing provides insights into the evolution of gene families encoding plant cell wall-degrading enzymes in longhorned beetles.</title>
        <authorList>
            <person name="Shin N.R."/>
            <person name="Okamura Y."/>
            <person name="Kirsch R."/>
            <person name="Pauchet Y."/>
        </authorList>
    </citation>
    <scope>NUCLEOTIDE SEQUENCE</scope>
    <source>
        <strain evidence="1">MMC_N1</strain>
    </source>
</reference>
<dbReference type="EMBL" id="JAPWTJ010000832">
    <property type="protein sequence ID" value="KAJ8975386.1"/>
    <property type="molecule type" value="Genomic_DNA"/>
</dbReference>
<gene>
    <name evidence="1" type="ORF">NQ317_008601</name>
</gene>
<keyword evidence="2" id="KW-1185">Reference proteome</keyword>
<name>A0ABQ9JBJ5_9CUCU</name>
<evidence type="ECO:0000313" key="2">
    <source>
        <dbReference type="Proteomes" id="UP001162164"/>
    </source>
</evidence>